<name>A0A0E9V9V8_ANGAN</name>
<organism evidence="1">
    <name type="scientific">Anguilla anguilla</name>
    <name type="common">European freshwater eel</name>
    <name type="synonym">Muraena anguilla</name>
    <dbReference type="NCBI Taxonomy" id="7936"/>
    <lineage>
        <taxon>Eukaryota</taxon>
        <taxon>Metazoa</taxon>
        <taxon>Chordata</taxon>
        <taxon>Craniata</taxon>
        <taxon>Vertebrata</taxon>
        <taxon>Euteleostomi</taxon>
        <taxon>Actinopterygii</taxon>
        <taxon>Neopterygii</taxon>
        <taxon>Teleostei</taxon>
        <taxon>Anguilliformes</taxon>
        <taxon>Anguillidae</taxon>
        <taxon>Anguilla</taxon>
    </lineage>
</organism>
<dbReference type="EMBL" id="GBXM01034564">
    <property type="protein sequence ID" value="JAH74013.1"/>
    <property type="molecule type" value="Transcribed_RNA"/>
</dbReference>
<reference evidence="1" key="1">
    <citation type="submission" date="2014-11" db="EMBL/GenBank/DDBJ databases">
        <authorList>
            <person name="Amaro Gonzalez C."/>
        </authorList>
    </citation>
    <scope>NUCLEOTIDE SEQUENCE</scope>
</reference>
<reference evidence="1" key="2">
    <citation type="journal article" date="2015" name="Fish Shellfish Immunol.">
        <title>Early steps in the European eel (Anguilla anguilla)-Vibrio vulnificus interaction in the gills: Role of the RtxA13 toxin.</title>
        <authorList>
            <person name="Callol A."/>
            <person name="Pajuelo D."/>
            <person name="Ebbesson L."/>
            <person name="Teles M."/>
            <person name="MacKenzie S."/>
            <person name="Amaro C."/>
        </authorList>
    </citation>
    <scope>NUCLEOTIDE SEQUENCE</scope>
</reference>
<protein>
    <submittedName>
        <fullName evidence="1">Uncharacterized protein</fullName>
    </submittedName>
</protein>
<evidence type="ECO:0000313" key="1">
    <source>
        <dbReference type="EMBL" id="JAH74013.1"/>
    </source>
</evidence>
<accession>A0A0E9V9V8</accession>
<proteinExistence type="predicted"/>
<dbReference type="AlphaFoldDB" id="A0A0E9V9V8"/>
<sequence length="40" mass="4623">MFLKTAPNHMPDGRMRETGIYLYFDLFLRKLSCGVAMVKA</sequence>